<keyword evidence="1" id="KW-0808">Transferase</keyword>
<dbReference type="Pfam" id="PF00069">
    <property type="entry name" value="Pkinase"/>
    <property type="match status" value="1"/>
</dbReference>
<sequence length="396" mass="44693">MSAPPPPHPHPSPSLLIPTLSPHSSLTWHPTPPPTRTSSDFTLLHPLSSGSFGRTFKVLHNLDSRIYALKSIAEPGEDSLKEVEALSFFESRYIVRYYGAWIEPASITEFGVSDPDTGSWSTSTSTSTKSLNDYTCTCDVCKTSYIDWEIELSKWGLLSSILRPLNLCQTCYLNSIPEEEREDSMGSINLTKKVIPFLFILMEFCDALLPSVYNLEASMKLKHFYDILKGLKDLHDKGIIHRDIKPNNIFLKEGNIRIGDLGLATSLSSDEPVGTELYKPVKELASFGWDVFSCGVVLIEMFGGFGSEMERIVKLGKLKDGIIDEGIDERIKHLALRMTNERQELRPTVEEVMRDMIRSGLVEEEGCLEDVKKELERERKEVERLRGILEENGINY</sequence>
<dbReference type="GO" id="GO:0004672">
    <property type="term" value="F:protein kinase activity"/>
    <property type="evidence" value="ECO:0007669"/>
    <property type="project" value="InterPro"/>
</dbReference>
<evidence type="ECO:0000256" key="1">
    <source>
        <dbReference type="ARBA" id="ARBA00022679"/>
    </source>
</evidence>
<feature type="domain" description="Protein kinase" evidence="8">
    <location>
        <begin position="41"/>
        <end position="361"/>
    </location>
</feature>
<dbReference type="Gene3D" id="3.30.200.20">
    <property type="entry name" value="Phosphorylase Kinase, domain 1"/>
    <property type="match status" value="1"/>
</dbReference>
<name>A0A9W7FHW8_9STRA</name>
<comment type="caution">
    <text evidence="9">The sequence shown here is derived from an EMBL/GenBank/DDBJ whole genome shotgun (WGS) entry which is preliminary data.</text>
</comment>
<evidence type="ECO:0000256" key="6">
    <source>
        <dbReference type="ARBA" id="ARBA00037982"/>
    </source>
</evidence>
<evidence type="ECO:0000256" key="2">
    <source>
        <dbReference type="ARBA" id="ARBA00022741"/>
    </source>
</evidence>
<keyword evidence="5" id="KW-0652">Protein synthesis inhibitor</keyword>
<dbReference type="PROSITE" id="PS00108">
    <property type="entry name" value="PROTEIN_KINASE_ST"/>
    <property type="match status" value="1"/>
</dbReference>
<dbReference type="Gene3D" id="1.10.510.10">
    <property type="entry name" value="Transferase(Phosphotransferase) domain 1"/>
    <property type="match status" value="1"/>
</dbReference>
<dbReference type="InterPro" id="IPR011009">
    <property type="entry name" value="Kinase-like_dom_sf"/>
</dbReference>
<keyword evidence="7" id="KW-0175">Coiled coil</keyword>
<keyword evidence="2" id="KW-0547">Nucleotide-binding</keyword>
<evidence type="ECO:0000259" key="8">
    <source>
        <dbReference type="PROSITE" id="PS50011"/>
    </source>
</evidence>
<evidence type="ECO:0000313" key="9">
    <source>
        <dbReference type="EMBL" id="GMI12477.1"/>
    </source>
</evidence>
<accession>A0A9W7FHW8</accession>
<evidence type="ECO:0000256" key="4">
    <source>
        <dbReference type="ARBA" id="ARBA00022840"/>
    </source>
</evidence>
<proteinExistence type="inferred from homology"/>
<dbReference type="PANTHER" id="PTHR11042">
    <property type="entry name" value="EUKARYOTIC TRANSLATION INITIATION FACTOR 2-ALPHA KINASE EIF2-ALPHA KINASE -RELATED"/>
    <property type="match status" value="1"/>
</dbReference>
<dbReference type="GO" id="GO:0017148">
    <property type="term" value="P:negative regulation of translation"/>
    <property type="evidence" value="ECO:0007669"/>
    <property type="project" value="UniProtKB-KW"/>
</dbReference>
<organism evidence="9 10">
    <name type="scientific">Triparma laevis f. longispina</name>
    <dbReference type="NCBI Taxonomy" id="1714387"/>
    <lineage>
        <taxon>Eukaryota</taxon>
        <taxon>Sar</taxon>
        <taxon>Stramenopiles</taxon>
        <taxon>Ochrophyta</taxon>
        <taxon>Bolidophyceae</taxon>
        <taxon>Parmales</taxon>
        <taxon>Triparmaceae</taxon>
        <taxon>Triparma</taxon>
    </lineage>
</organism>
<evidence type="ECO:0000256" key="5">
    <source>
        <dbReference type="ARBA" id="ARBA00023193"/>
    </source>
</evidence>
<dbReference type="SUPFAM" id="SSF56112">
    <property type="entry name" value="Protein kinase-like (PK-like)"/>
    <property type="match status" value="1"/>
</dbReference>
<reference evidence="10" key="1">
    <citation type="journal article" date="2023" name="Commun. Biol.">
        <title>Genome analysis of Parmales, the sister group of diatoms, reveals the evolutionary specialization of diatoms from phago-mixotrophs to photoautotrophs.</title>
        <authorList>
            <person name="Ban H."/>
            <person name="Sato S."/>
            <person name="Yoshikawa S."/>
            <person name="Yamada K."/>
            <person name="Nakamura Y."/>
            <person name="Ichinomiya M."/>
            <person name="Sato N."/>
            <person name="Blanc-Mathieu R."/>
            <person name="Endo H."/>
            <person name="Kuwata A."/>
            <person name="Ogata H."/>
        </authorList>
    </citation>
    <scope>NUCLEOTIDE SEQUENCE [LARGE SCALE GENOMIC DNA]</scope>
    <source>
        <strain evidence="10">NIES 3700</strain>
    </source>
</reference>
<dbReference type="PROSITE" id="PS50011">
    <property type="entry name" value="PROTEIN_KINASE_DOM"/>
    <property type="match status" value="1"/>
</dbReference>
<dbReference type="EMBL" id="BRXW01000177">
    <property type="protein sequence ID" value="GMI12477.1"/>
    <property type="molecule type" value="Genomic_DNA"/>
</dbReference>
<feature type="coiled-coil region" evidence="7">
    <location>
        <begin position="361"/>
        <end position="392"/>
    </location>
</feature>
<dbReference type="GO" id="GO:0005524">
    <property type="term" value="F:ATP binding"/>
    <property type="evidence" value="ECO:0007669"/>
    <property type="project" value="UniProtKB-KW"/>
</dbReference>
<comment type="similarity">
    <text evidence="6">Belongs to the protein kinase superfamily. Ser/Thr protein kinase family. GCN2 subfamily.</text>
</comment>
<dbReference type="SMART" id="SM00220">
    <property type="entry name" value="S_TKc"/>
    <property type="match status" value="1"/>
</dbReference>
<dbReference type="InterPro" id="IPR000719">
    <property type="entry name" value="Prot_kinase_dom"/>
</dbReference>
<gene>
    <name evidence="9" type="ORF">TrLO_g2952</name>
</gene>
<keyword evidence="10" id="KW-1185">Reference proteome</keyword>
<keyword evidence="4" id="KW-0067">ATP-binding</keyword>
<keyword evidence="3" id="KW-0418">Kinase</keyword>
<dbReference type="InterPro" id="IPR050339">
    <property type="entry name" value="CC_SR_Kinase"/>
</dbReference>
<evidence type="ECO:0000256" key="3">
    <source>
        <dbReference type="ARBA" id="ARBA00022777"/>
    </source>
</evidence>
<dbReference type="GO" id="GO:0005737">
    <property type="term" value="C:cytoplasm"/>
    <property type="evidence" value="ECO:0007669"/>
    <property type="project" value="TreeGrafter"/>
</dbReference>
<dbReference type="InterPro" id="IPR008271">
    <property type="entry name" value="Ser/Thr_kinase_AS"/>
</dbReference>
<dbReference type="GO" id="GO:0005634">
    <property type="term" value="C:nucleus"/>
    <property type="evidence" value="ECO:0007669"/>
    <property type="project" value="TreeGrafter"/>
</dbReference>
<protein>
    <recommendedName>
        <fullName evidence="8">Protein kinase domain-containing protein</fullName>
    </recommendedName>
</protein>
<dbReference type="AlphaFoldDB" id="A0A9W7FHW8"/>
<evidence type="ECO:0000256" key="7">
    <source>
        <dbReference type="SAM" id="Coils"/>
    </source>
</evidence>
<dbReference type="Proteomes" id="UP001165122">
    <property type="component" value="Unassembled WGS sequence"/>
</dbReference>
<evidence type="ECO:0000313" key="10">
    <source>
        <dbReference type="Proteomes" id="UP001165122"/>
    </source>
</evidence>
<dbReference type="OrthoDB" id="341578at2759"/>